<organism evidence="1">
    <name type="scientific">Salmonella enterica</name>
    <name type="common">Salmonella choleraesuis</name>
    <dbReference type="NCBI Taxonomy" id="28901"/>
    <lineage>
        <taxon>Bacteria</taxon>
        <taxon>Pseudomonadati</taxon>
        <taxon>Pseudomonadota</taxon>
        <taxon>Gammaproteobacteria</taxon>
        <taxon>Enterobacterales</taxon>
        <taxon>Enterobacteriaceae</taxon>
        <taxon>Salmonella</taxon>
    </lineage>
</organism>
<sequence length="46" mass="5018">MRSSQGPQLKVRCFCVVLLVSGTLCLHADRSYPGNSVPVTLNVQSR</sequence>
<dbReference type="AlphaFoldDB" id="A0A745XFP8"/>
<reference evidence="1" key="2">
    <citation type="submission" date="2020-02" db="EMBL/GenBank/DDBJ databases">
        <authorList>
            <consortium name="NCBI Pathogen Detection Project"/>
        </authorList>
    </citation>
    <scope>NUCLEOTIDE SEQUENCE</scope>
    <source>
        <strain evidence="1">CFIAFB20140171</strain>
    </source>
</reference>
<dbReference type="NCBIfam" id="NF040796">
    <property type="entry name" value="toxic_TimP"/>
    <property type="match status" value="1"/>
</dbReference>
<dbReference type="RefSeq" id="WP_262958682.1">
    <property type="nucleotide sequence ID" value="NZ_CBROYY010000014.1"/>
</dbReference>
<reference evidence="1" key="1">
    <citation type="journal article" date="2018" name="Genome Biol.">
        <title>SKESA: strategic k-mer extension for scrupulous assemblies.</title>
        <authorList>
            <person name="Souvorov A."/>
            <person name="Agarwala R."/>
            <person name="Lipman D.J."/>
        </authorList>
    </citation>
    <scope>NUCLEOTIDE SEQUENCE</scope>
    <source>
        <strain evidence="1">CFIAFB20140171</strain>
    </source>
</reference>
<accession>A0A745XFP8</accession>
<dbReference type="EMBL" id="DAAUXF010000012">
    <property type="protein sequence ID" value="HAF3612255.1"/>
    <property type="molecule type" value="Genomic_DNA"/>
</dbReference>
<name>A0A745XFP8_SALER</name>
<evidence type="ECO:0000313" key="1">
    <source>
        <dbReference type="EMBL" id="HAF3612255.1"/>
    </source>
</evidence>
<comment type="caution">
    <text evidence="1">The sequence shown here is derived from an EMBL/GenBank/DDBJ whole genome shotgun (WGS) entry which is preliminary data.</text>
</comment>
<proteinExistence type="predicted"/>
<protein>
    <submittedName>
        <fullName evidence="1">Uncharacterized protein</fullName>
    </submittedName>
</protein>
<gene>
    <name evidence="1" type="ORF">G9A74_003758</name>
</gene>